<keyword evidence="1" id="KW-0732">Signal</keyword>
<sequence>MMLLVVLLLADWLIGWAPLQHAKSIDAETTWDELTEPEQIKK</sequence>
<proteinExistence type="predicted"/>
<dbReference type="EMBL" id="MJFZ01000023">
    <property type="protein sequence ID" value="RAW41911.1"/>
    <property type="molecule type" value="Genomic_DNA"/>
</dbReference>
<dbReference type="AlphaFoldDB" id="A0A329SZH8"/>
<gene>
    <name evidence="2" type="ORF">PC110_g1919</name>
</gene>
<protein>
    <submittedName>
        <fullName evidence="2">Uncharacterized protein</fullName>
    </submittedName>
</protein>
<accession>A0A329SZH8</accession>
<evidence type="ECO:0000256" key="1">
    <source>
        <dbReference type="SAM" id="SignalP"/>
    </source>
</evidence>
<dbReference type="Proteomes" id="UP000251314">
    <property type="component" value="Unassembled WGS sequence"/>
</dbReference>
<organism evidence="2 3">
    <name type="scientific">Phytophthora cactorum</name>
    <dbReference type="NCBI Taxonomy" id="29920"/>
    <lineage>
        <taxon>Eukaryota</taxon>
        <taxon>Sar</taxon>
        <taxon>Stramenopiles</taxon>
        <taxon>Oomycota</taxon>
        <taxon>Peronosporomycetes</taxon>
        <taxon>Peronosporales</taxon>
        <taxon>Peronosporaceae</taxon>
        <taxon>Phytophthora</taxon>
    </lineage>
</organism>
<comment type="caution">
    <text evidence="2">The sequence shown here is derived from an EMBL/GenBank/DDBJ whole genome shotgun (WGS) entry which is preliminary data.</text>
</comment>
<feature type="chain" id="PRO_5016335623" evidence="1">
    <location>
        <begin position="23"/>
        <end position="42"/>
    </location>
</feature>
<evidence type="ECO:0000313" key="3">
    <source>
        <dbReference type="Proteomes" id="UP000251314"/>
    </source>
</evidence>
<feature type="signal peptide" evidence="1">
    <location>
        <begin position="1"/>
        <end position="22"/>
    </location>
</feature>
<keyword evidence="3" id="KW-1185">Reference proteome</keyword>
<dbReference type="VEuPathDB" id="FungiDB:PC110_g1919"/>
<name>A0A329SZH8_9STRA</name>
<evidence type="ECO:0000313" key="2">
    <source>
        <dbReference type="EMBL" id="RAW41911.1"/>
    </source>
</evidence>
<reference evidence="2 3" key="1">
    <citation type="submission" date="2018-01" db="EMBL/GenBank/DDBJ databases">
        <title>Draft genome of the strawberry crown rot pathogen Phytophthora cactorum.</title>
        <authorList>
            <person name="Armitage A.D."/>
            <person name="Lysoe E."/>
            <person name="Nellist C.F."/>
            <person name="Harrison R.J."/>
            <person name="Brurberg M.B."/>
        </authorList>
    </citation>
    <scope>NUCLEOTIDE SEQUENCE [LARGE SCALE GENOMIC DNA]</scope>
    <source>
        <strain evidence="2 3">10300</strain>
    </source>
</reference>